<feature type="signal peptide" evidence="4">
    <location>
        <begin position="1"/>
        <end position="22"/>
    </location>
</feature>
<dbReference type="VEuPathDB" id="FungiDB:RhiirFUN_020705"/>
<dbReference type="InterPro" id="IPR011043">
    <property type="entry name" value="Gal_Oxase/kelch_b-propeller"/>
</dbReference>
<evidence type="ECO:0000313" key="7">
    <source>
        <dbReference type="Proteomes" id="UP000232722"/>
    </source>
</evidence>
<keyword evidence="3" id="KW-0472">Membrane</keyword>
<dbReference type="InterPro" id="IPR056737">
    <property type="entry name" value="Beta-prop_ATRN-MKLN-like"/>
</dbReference>
<keyword evidence="3" id="KW-1133">Transmembrane helix</keyword>
<organism evidence="6 7">
    <name type="scientific">Rhizophagus irregularis</name>
    <dbReference type="NCBI Taxonomy" id="588596"/>
    <lineage>
        <taxon>Eukaryota</taxon>
        <taxon>Fungi</taxon>
        <taxon>Fungi incertae sedis</taxon>
        <taxon>Mucoromycota</taxon>
        <taxon>Glomeromycotina</taxon>
        <taxon>Glomeromycetes</taxon>
        <taxon>Glomerales</taxon>
        <taxon>Glomeraceae</taxon>
        <taxon>Rhizophagus</taxon>
    </lineage>
</organism>
<accession>A0A2N0QG85</accession>
<keyword evidence="4" id="KW-0732">Signal</keyword>
<reference evidence="6 7" key="2">
    <citation type="submission" date="2017-09" db="EMBL/GenBank/DDBJ databases">
        <title>Extensive intraspecific genome diversity in a model arbuscular mycorrhizal fungus.</title>
        <authorList>
            <person name="Chen E.C."/>
            <person name="Morin E."/>
            <person name="Beaudet D."/>
            <person name="Noel J."/>
            <person name="Ndikumana S."/>
            <person name="Charron P."/>
            <person name="St-Onge C."/>
            <person name="Giorgi J."/>
            <person name="Grigoriev I.V."/>
            <person name="Roux C."/>
            <person name="Martin F.M."/>
            <person name="Corradi N."/>
        </authorList>
    </citation>
    <scope>NUCLEOTIDE SEQUENCE [LARGE SCALE GENOMIC DNA]</scope>
    <source>
        <strain evidence="6 7">A5</strain>
    </source>
</reference>
<keyword evidence="3" id="KW-0812">Transmembrane</keyword>
<dbReference type="Gene3D" id="2.120.10.80">
    <property type="entry name" value="Kelch-type beta propeller"/>
    <property type="match status" value="2"/>
</dbReference>
<dbReference type="InterPro" id="IPR015915">
    <property type="entry name" value="Kelch-typ_b-propeller"/>
</dbReference>
<protein>
    <recommendedName>
        <fullName evidence="5">Attractin/MKLN-like beta-propeller domain-containing protein</fullName>
    </recommendedName>
</protein>
<dbReference type="VEuPathDB" id="FungiDB:RhiirA1_529824"/>
<evidence type="ECO:0000256" key="2">
    <source>
        <dbReference type="ARBA" id="ARBA00022737"/>
    </source>
</evidence>
<dbReference type="Proteomes" id="UP000232722">
    <property type="component" value="Unassembled WGS sequence"/>
</dbReference>
<name>A0A2N0QG85_9GLOM</name>
<evidence type="ECO:0000256" key="4">
    <source>
        <dbReference type="SAM" id="SignalP"/>
    </source>
</evidence>
<comment type="caution">
    <text evidence="6">The sequence shown here is derived from an EMBL/GenBank/DDBJ whole genome shotgun (WGS) entry which is preliminary data.</text>
</comment>
<feature type="chain" id="PRO_5014728768" description="Attractin/MKLN-like beta-propeller domain-containing protein" evidence="4">
    <location>
        <begin position="23"/>
        <end position="441"/>
    </location>
</feature>
<keyword evidence="2" id="KW-0677">Repeat</keyword>
<dbReference type="AlphaFoldDB" id="A0A2N0QG85"/>
<reference evidence="6 7" key="1">
    <citation type="submission" date="2016-04" db="EMBL/GenBank/DDBJ databases">
        <title>Genome analyses suggest a sexual origin of heterokaryosis in a supposedly ancient asexual fungus.</title>
        <authorList>
            <person name="Ropars J."/>
            <person name="Sedzielewska K."/>
            <person name="Noel J."/>
            <person name="Charron P."/>
            <person name="Farinelli L."/>
            <person name="Marton T."/>
            <person name="Kruger M."/>
            <person name="Pelin A."/>
            <person name="Brachmann A."/>
            <person name="Corradi N."/>
        </authorList>
    </citation>
    <scope>NUCLEOTIDE SEQUENCE [LARGE SCALE GENOMIC DNA]</scope>
    <source>
        <strain evidence="6 7">A5</strain>
    </source>
</reference>
<dbReference type="SUPFAM" id="SSF117281">
    <property type="entry name" value="Kelch motif"/>
    <property type="match status" value="1"/>
</dbReference>
<evidence type="ECO:0000259" key="5">
    <source>
        <dbReference type="Pfam" id="PF24981"/>
    </source>
</evidence>
<proteinExistence type="predicted"/>
<feature type="transmembrane region" description="Helical" evidence="3">
    <location>
        <begin position="399"/>
        <end position="421"/>
    </location>
</feature>
<sequence length="441" mass="49068">MIINNLMKILLLITLLIEIGQSLVPVERYAHSSVLVDKKLFFFGGYSGHSLKTSENLDQIIYLDISKPFNMANPPFEEISKTIPFGSSYATAFLSPQKNIIYLFGGIVKDVNTDLDIFKSVLYSYNLETNEWTIPITNGIAPGRRRDMNGVINNKTGKFYVFGGAIDPETGSQNIIILNDMNIFDTISLTWSKGSSIYAPLPRVDFTTTLLSNGIIVFIGGRETNNLVDVDINQLVLYDTTNDKWSSMTARGVILENRNAHSAVLTPDERIIVFGGCKGMNETILNQLAILNTKTYPYEWSIPQVSALNSSPPESIQLHSATLIENYMFINFGQNYQIQNSELQKPFFYILNIRDFTWVTQFEPKQSPVTTNSVTPITTVPISSTSISPNLTAEKSGQIGIILGAVGLSVVIITVAGFLGYKFYKKQKYNRAIPTSGQIQT</sequence>
<keyword evidence="1" id="KW-0880">Kelch repeat</keyword>
<evidence type="ECO:0000256" key="3">
    <source>
        <dbReference type="SAM" id="Phobius"/>
    </source>
</evidence>
<dbReference type="EMBL" id="LLXJ01000001">
    <property type="protein sequence ID" value="PKC18058.1"/>
    <property type="molecule type" value="Genomic_DNA"/>
</dbReference>
<dbReference type="VEuPathDB" id="FungiDB:FUN_019234"/>
<dbReference type="PANTHER" id="PTHR23244">
    <property type="entry name" value="KELCH REPEAT DOMAIN"/>
    <property type="match status" value="1"/>
</dbReference>
<dbReference type="SUPFAM" id="SSF50965">
    <property type="entry name" value="Galactose oxidase, central domain"/>
    <property type="match status" value="1"/>
</dbReference>
<evidence type="ECO:0000313" key="6">
    <source>
        <dbReference type="EMBL" id="PKC18058.1"/>
    </source>
</evidence>
<feature type="domain" description="Attractin/MKLN-like beta-propeller" evidence="5">
    <location>
        <begin position="122"/>
        <end position="360"/>
    </location>
</feature>
<evidence type="ECO:0000256" key="1">
    <source>
        <dbReference type="ARBA" id="ARBA00022441"/>
    </source>
</evidence>
<dbReference type="Pfam" id="PF24981">
    <property type="entry name" value="Beta-prop_ATRN-LZTR1"/>
    <property type="match status" value="1"/>
</dbReference>
<gene>
    <name evidence="6" type="ORF">RhiirA5_492515</name>
</gene>